<dbReference type="PANTHER" id="PTHR46163">
    <property type="entry name" value="TYROSINE-PROTEIN PHOSPHATASE-RELATED"/>
    <property type="match status" value="1"/>
</dbReference>
<dbReference type="InterPro" id="IPR000242">
    <property type="entry name" value="PTP_cat"/>
</dbReference>
<feature type="compositionally biased region" description="Polar residues" evidence="1">
    <location>
        <begin position="119"/>
        <end position="140"/>
    </location>
</feature>
<dbReference type="PhylomeDB" id="Q18652"/>
<dbReference type="PRINTS" id="PR00700">
    <property type="entry name" value="PRTYPHPHTASE"/>
</dbReference>
<dbReference type="FunCoup" id="Q18652">
    <property type="interactions" value="28"/>
</dbReference>
<dbReference type="PROSITE" id="PS50056">
    <property type="entry name" value="TYR_PHOSPHATASE_2"/>
    <property type="match status" value="1"/>
</dbReference>
<dbReference type="OMA" id="FIHVHHY"/>
<feature type="compositionally biased region" description="Basic and acidic residues" evidence="1">
    <location>
        <begin position="147"/>
        <end position="156"/>
    </location>
</feature>
<feature type="domain" description="Tyrosine-protein phosphatase" evidence="2">
    <location>
        <begin position="243"/>
        <end position="469"/>
    </location>
</feature>
<dbReference type="SMR" id="Q18652"/>
<dbReference type="PANTHER" id="PTHR46163:SF15">
    <property type="entry name" value="TYROSINE-PROTEIN PHOSPHATASE DOMAIN-CONTAINING PROTEIN"/>
    <property type="match status" value="1"/>
</dbReference>
<evidence type="ECO:0000313" key="4">
    <source>
        <dbReference type="EMBL" id="CCD66587.1"/>
    </source>
</evidence>
<dbReference type="AGR" id="WB:WBGene00016698"/>
<dbReference type="PIR" id="T29814">
    <property type="entry name" value="T29814"/>
</dbReference>
<sequence>MKAVDQAPKKKSHERKRKEKRVHTGNGTAKKHHKRKSRSKSKNKPKNGLSCCRKKKKKSKKSKSKVTKKQPKKKVIKPLAPVPNEQLGEVVLVKNVKLPETPQKPENDTPVKDGLKPPRTTNSVEKINLSKESFNLSNEKIASDNGTEEKMEKKNVDSPADIQDGLKGKSKQKSEEKVHQKAKDDAKRGDECNKFKISDEKLTKWKLVAQETLKDDANIAVNEFEKVSGYLPPHISKNHFVSNMDKNRFVDVICMDHSRVKLTDSSYIHANWVDLNSSKKAILTQLPLSHTASDFWQMIIDQKIKCVLLIMTDGEFNKFGGNSVFPQNQDFLKFEDRFIRVGEFKQVELGKGWNLKVLSVSNGTYKTFIHVHHYKNWPHGSIPSDVKQIWQVQSYLRKYTDGHPPVYMSMSGCGRAGTFALFETAHMSLHNEQPSLNMVKCLENVRNGRLHSVQNLSQFSVVYTLIAEHVLGNGIGKKDVEEQENSIDNILRQLTIQ</sequence>
<organism evidence="4 5">
    <name type="scientific">Caenorhabditis elegans</name>
    <dbReference type="NCBI Taxonomy" id="6239"/>
    <lineage>
        <taxon>Eukaryota</taxon>
        <taxon>Metazoa</taxon>
        <taxon>Ecdysozoa</taxon>
        <taxon>Nematoda</taxon>
        <taxon>Chromadorea</taxon>
        <taxon>Rhabditida</taxon>
        <taxon>Rhabditina</taxon>
        <taxon>Rhabditomorpha</taxon>
        <taxon>Rhabditoidea</taxon>
        <taxon>Rhabditidae</taxon>
        <taxon>Peloderinae</taxon>
        <taxon>Caenorhabditis</taxon>
    </lineage>
</organism>
<evidence type="ECO:0000313" key="5">
    <source>
        <dbReference type="Proteomes" id="UP000001940"/>
    </source>
</evidence>
<dbReference type="InterPro" id="IPR052782">
    <property type="entry name" value="Oocyte-zygote_transition_reg"/>
</dbReference>
<dbReference type="InParanoid" id="Q18652"/>
<feature type="region of interest" description="Disordered" evidence="1">
    <location>
        <begin position="1"/>
        <end position="189"/>
    </location>
</feature>
<keyword evidence="5" id="KW-1185">Reference proteome</keyword>
<dbReference type="CDD" id="cd00047">
    <property type="entry name" value="PTPc"/>
    <property type="match status" value="1"/>
</dbReference>
<dbReference type="InterPro" id="IPR029021">
    <property type="entry name" value="Prot-tyrosine_phosphatase-like"/>
</dbReference>
<feature type="compositionally biased region" description="Basic residues" evidence="1">
    <location>
        <begin position="9"/>
        <end position="45"/>
    </location>
</feature>
<dbReference type="eggNOG" id="KOG0789">
    <property type="taxonomic scope" value="Eukaryota"/>
</dbReference>
<dbReference type="SMART" id="SM00404">
    <property type="entry name" value="PTPc_motif"/>
    <property type="match status" value="1"/>
</dbReference>
<evidence type="ECO:0000259" key="3">
    <source>
        <dbReference type="PROSITE" id="PS50056"/>
    </source>
</evidence>
<feature type="domain" description="Tyrosine specific protein phosphatases" evidence="3">
    <location>
        <begin position="392"/>
        <end position="460"/>
    </location>
</feature>
<dbReference type="Pfam" id="PF00102">
    <property type="entry name" value="Y_phosphatase"/>
    <property type="match status" value="1"/>
</dbReference>
<dbReference type="AlphaFoldDB" id="Q18652"/>
<evidence type="ECO:0000256" key="1">
    <source>
        <dbReference type="SAM" id="MobiDB-lite"/>
    </source>
</evidence>
<dbReference type="Gene3D" id="3.90.190.10">
    <property type="entry name" value="Protein tyrosine phosphatase superfamily"/>
    <property type="match status" value="1"/>
</dbReference>
<dbReference type="OrthoDB" id="5825157at2759"/>
<dbReference type="KEGG" id="cel:CELE_C46A5.1"/>
<name>Q18652_CAEEL</name>
<feature type="compositionally biased region" description="Basic residues" evidence="1">
    <location>
        <begin position="52"/>
        <end position="76"/>
    </location>
</feature>
<feature type="compositionally biased region" description="Basic and acidic residues" evidence="1">
    <location>
        <begin position="103"/>
        <end position="116"/>
    </location>
</feature>
<dbReference type="InterPro" id="IPR000387">
    <property type="entry name" value="Tyr_Pase_dom"/>
</dbReference>
<dbReference type="Bgee" id="WBGene00016698">
    <property type="expression patterns" value="Expressed in adult organism and 1 other cell type or tissue"/>
</dbReference>
<reference evidence="4 5" key="1">
    <citation type="journal article" date="1998" name="Science">
        <title>Genome sequence of the nematode C. elegans: a platform for investigating biology.</title>
        <authorList>
            <consortium name="The C. elegans sequencing consortium"/>
            <person name="Sulson J.E."/>
            <person name="Waterston R."/>
        </authorList>
    </citation>
    <scope>NUCLEOTIDE SEQUENCE [LARGE SCALE GENOMIC DNA]</scope>
    <source>
        <strain evidence="4 5">Bristol N2</strain>
    </source>
</reference>
<dbReference type="CTD" id="183497"/>
<dbReference type="WormBase" id="C46A5.1">
    <property type="protein sequence ID" value="CE08751"/>
    <property type="gene ID" value="WBGene00016698"/>
</dbReference>
<dbReference type="PROSITE" id="PS50055">
    <property type="entry name" value="TYR_PHOSPHATASE_PTP"/>
    <property type="match status" value="1"/>
</dbReference>
<proteinExistence type="predicted"/>
<dbReference type="GeneID" id="183497"/>
<dbReference type="PaxDb" id="6239-C46A5.1"/>
<evidence type="ECO:0000313" key="6">
    <source>
        <dbReference type="WormBase" id="C46A5.1"/>
    </source>
</evidence>
<dbReference type="GO" id="GO:0004725">
    <property type="term" value="F:protein tyrosine phosphatase activity"/>
    <property type="evidence" value="ECO:0007669"/>
    <property type="project" value="InterPro"/>
</dbReference>
<dbReference type="EMBL" id="BX284604">
    <property type="protein sequence ID" value="CCD66587.1"/>
    <property type="molecule type" value="Genomic_DNA"/>
</dbReference>
<dbReference type="HOGENOM" id="CLU_038003_0_0_1"/>
<accession>Q18652</accession>
<dbReference type="UCSC" id="C46A5.1">
    <property type="organism name" value="c. elegans"/>
</dbReference>
<dbReference type="Proteomes" id="UP000001940">
    <property type="component" value="Chromosome IV"/>
</dbReference>
<dbReference type="SUPFAM" id="SSF52799">
    <property type="entry name" value="(Phosphotyrosine protein) phosphatases II"/>
    <property type="match status" value="1"/>
</dbReference>
<dbReference type="SMART" id="SM00194">
    <property type="entry name" value="PTPc"/>
    <property type="match status" value="1"/>
</dbReference>
<dbReference type="InterPro" id="IPR003595">
    <property type="entry name" value="Tyr_Pase_cat"/>
</dbReference>
<gene>
    <name evidence="4 6" type="ORF">C46A5.1</name>
    <name evidence="4" type="ORF">CELE_C46A5.1</name>
</gene>
<feature type="compositionally biased region" description="Basic and acidic residues" evidence="1">
    <location>
        <begin position="164"/>
        <end position="189"/>
    </location>
</feature>
<dbReference type="RefSeq" id="NP_501277.1">
    <property type="nucleotide sequence ID" value="NM_068876.5"/>
</dbReference>
<evidence type="ECO:0000259" key="2">
    <source>
        <dbReference type="PROSITE" id="PS50055"/>
    </source>
</evidence>
<protein>
    <submittedName>
        <fullName evidence="4">Tyrosine-protein phosphatase domain-containing protein</fullName>
    </submittedName>
</protein>